<dbReference type="InterPro" id="IPR009665">
    <property type="entry name" value="YyaC"/>
</dbReference>
<dbReference type="OrthoDB" id="9815953at2"/>
<evidence type="ECO:0000313" key="2">
    <source>
        <dbReference type="EMBL" id="ALX49543.1"/>
    </source>
</evidence>
<evidence type="ECO:0000256" key="1">
    <source>
        <dbReference type="SAM" id="MobiDB-lite"/>
    </source>
</evidence>
<feature type="region of interest" description="Disordered" evidence="1">
    <location>
        <begin position="189"/>
        <end position="219"/>
    </location>
</feature>
<dbReference type="NCBIfam" id="TIGR02841">
    <property type="entry name" value="spore_YyaC"/>
    <property type="match status" value="1"/>
</dbReference>
<sequence length="219" mass="24234">MNLMNRFITKNEKLKLKFTDPTLLEQMNERILSWLPSEPHEYIIICIGTDRSTGDALGPLIGSFLSEMKPKHLQVYGTLPDPVHAINIEDRMKEIFKKHRYPYIIAIDASLGKTESVGHIIADVGSLYPGAALNKKLPAIGDIHITGVVNISGFMDYAILQNTRLSIVVEMAQIIAALLAKIDQQLTGAESRPSQKLNTNKKIPDPASSSQNSEARSQT</sequence>
<dbReference type="AlphaFoldDB" id="A0A0U4F218"/>
<evidence type="ECO:0008006" key="4">
    <source>
        <dbReference type="Google" id="ProtNLM"/>
    </source>
</evidence>
<dbReference type="STRING" id="1472767.AOX59_13790"/>
<dbReference type="Pfam" id="PF06866">
    <property type="entry name" value="DUF1256"/>
    <property type="match status" value="1"/>
</dbReference>
<keyword evidence="3" id="KW-1185">Reference proteome</keyword>
<name>A0A0U4F218_9BACI</name>
<dbReference type="RefSeq" id="WP_068446422.1">
    <property type="nucleotide sequence ID" value="NZ_CP013862.1"/>
</dbReference>
<reference evidence="2 3" key="1">
    <citation type="submission" date="2016-01" db="EMBL/GenBank/DDBJ databases">
        <title>Complete genome sequence of strain Lentibacillus amyloliquefaciens LAM0015T isolated from saline sediment.</title>
        <authorList>
            <person name="Wang J.-L."/>
            <person name="He M.-X."/>
        </authorList>
    </citation>
    <scope>NUCLEOTIDE SEQUENCE [LARGE SCALE GENOMIC DNA]</scope>
    <source>
        <strain evidence="2 3">LAM0015</strain>
    </source>
</reference>
<dbReference type="Proteomes" id="UP000050331">
    <property type="component" value="Chromosome"/>
</dbReference>
<dbReference type="SUPFAM" id="SSF53163">
    <property type="entry name" value="HybD-like"/>
    <property type="match status" value="1"/>
</dbReference>
<accession>A0A0U4F218</accession>
<gene>
    <name evidence="2" type="ORF">AOX59_13790</name>
</gene>
<dbReference type="InterPro" id="IPR023430">
    <property type="entry name" value="Pept_HybD-like_dom_sf"/>
</dbReference>
<protein>
    <recommendedName>
        <fullName evidence="4">Sporulation protein</fullName>
    </recommendedName>
</protein>
<dbReference type="KEGG" id="lao:AOX59_13790"/>
<proteinExistence type="predicted"/>
<dbReference type="EMBL" id="CP013862">
    <property type="protein sequence ID" value="ALX49543.1"/>
    <property type="molecule type" value="Genomic_DNA"/>
</dbReference>
<evidence type="ECO:0000313" key="3">
    <source>
        <dbReference type="Proteomes" id="UP000050331"/>
    </source>
</evidence>
<organism evidence="2 3">
    <name type="scientific">Lentibacillus amyloliquefaciens</name>
    <dbReference type="NCBI Taxonomy" id="1472767"/>
    <lineage>
        <taxon>Bacteria</taxon>
        <taxon>Bacillati</taxon>
        <taxon>Bacillota</taxon>
        <taxon>Bacilli</taxon>
        <taxon>Bacillales</taxon>
        <taxon>Bacillaceae</taxon>
        <taxon>Lentibacillus</taxon>
    </lineage>
</organism>